<dbReference type="GeneID" id="87103445"/>
<dbReference type="RefSeq" id="WP_011110879.1">
    <property type="nucleotide sequence ID" value="NC_004757.1"/>
</dbReference>
<dbReference type="STRING" id="228410.NE0234"/>
<reference evidence="1 2" key="1">
    <citation type="journal article" date="2003" name="J. Bacteriol.">
        <title>Complete genome sequence of the ammonia-oxidizing bacterium and obligate chemolithoautotroph Nitrosomonas europaea.</title>
        <authorList>
            <person name="Chain P."/>
            <person name="Lamerdin J."/>
            <person name="Larimer F."/>
            <person name="Regala W."/>
            <person name="Land M."/>
            <person name="Hauser L."/>
            <person name="Hooper A."/>
            <person name="Klotz M."/>
            <person name="Norton J."/>
            <person name="Sayavedra-Soto L."/>
            <person name="Arciero D."/>
            <person name="Hommes N."/>
            <person name="Whittaker M."/>
            <person name="Arp D."/>
        </authorList>
    </citation>
    <scope>NUCLEOTIDE SEQUENCE [LARGE SCALE GENOMIC DNA]</scope>
    <source>
        <strain evidence="2">ATCC 19718 / CIP 103999 / KCTC 2705 / NBRC 14298</strain>
    </source>
</reference>
<protein>
    <submittedName>
        <fullName evidence="1">Uncharacterized protein</fullName>
    </submittedName>
</protein>
<evidence type="ECO:0000313" key="1">
    <source>
        <dbReference type="EMBL" id="CAD84145.1"/>
    </source>
</evidence>
<keyword evidence="2" id="KW-1185">Reference proteome</keyword>
<gene>
    <name evidence="1" type="ordered locus">NE0234</name>
</gene>
<dbReference type="HOGENOM" id="CLU_1426628_0_0_4"/>
<dbReference type="AlphaFoldDB" id="Q82XM3"/>
<proteinExistence type="predicted"/>
<organism evidence="1 2">
    <name type="scientific">Nitrosomonas europaea (strain ATCC 19718 / CIP 103999 / KCTC 2705 / NBRC 14298)</name>
    <dbReference type="NCBI Taxonomy" id="228410"/>
    <lineage>
        <taxon>Bacteria</taxon>
        <taxon>Pseudomonadati</taxon>
        <taxon>Pseudomonadota</taxon>
        <taxon>Betaproteobacteria</taxon>
        <taxon>Nitrosomonadales</taxon>
        <taxon>Nitrosomonadaceae</taxon>
        <taxon>Nitrosomonas</taxon>
    </lineage>
</organism>
<name>Q82XM3_NITEU</name>
<accession>Q82XM3</accession>
<dbReference type="KEGG" id="neu:NE0234"/>
<sequence length="190" mass="21514">MQIFDDYSNLTGDVTKDAADRALRHFIYRTQRGGMVIPAELQAFILNGIERQLAEGTGGWFVPARGRPTISNDAGWRFVAMIAWHEYYFIAKGHSEIRRKNVSDFLIKQFGHTYCDFDLSDSGARRMIEDVNNRGFSGIDSGSPSGINNRDTDLLNAKLFCRTELNMRGLAELSHAVAMVRRLNKNRGHK</sequence>
<dbReference type="Proteomes" id="UP000001416">
    <property type="component" value="Chromosome"/>
</dbReference>
<dbReference type="EMBL" id="AL954747">
    <property type="protein sequence ID" value="CAD84145.1"/>
    <property type="molecule type" value="Genomic_DNA"/>
</dbReference>
<evidence type="ECO:0000313" key="2">
    <source>
        <dbReference type="Proteomes" id="UP000001416"/>
    </source>
</evidence>